<dbReference type="EMBL" id="LCWF01000110">
    <property type="protein sequence ID" value="KKY19123.1"/>
    <property type="molecule type" value="Genomic_DNA"/>
</dbReference>
<comment type="function">
    <text evidence="1 6">Involved in nucleolar processing of pre-18S ribosomal RNA.</text>
</comment>
<feature type="compositionally biased region" description="Basic and acidic residues" evidence="7">
    <location>
        <begin position="92"/>
        <end position="132"/>
    </location>
</feature>
<dbReference type="PANTHER" id="PTHR12838:SF0">
    <property type="entry name" value="U3 SMALL NUCLEOLAR RNA-ASSOCIATED PROTEIN 11-RELATED"/>
    <property type="match status" value="1"/>
</dbReference>
<feature type="compositionally biased region" description="Low complexity" evidence="7">
    <location>
        <begin position="151"/>
        <end position="170"/>
    </location>
</feature>
<comment type="caution">
    <text evidence="8">The sequence shown here is derived from an EMBL/GenBank/DDBJ whole genome shotgun (WGS) entry which is preliminary data.</text>
</comment>
<dbReference type="GO" id="GO:0032040">
    <property type="term" value="C:small-subunit processome"/>
    <property type="evidence" value="ECO:0007669"/>
    <property type="project" value="UniProtKB-UniRule"/>
</dbReference>
<keyword evidence="5 6" id="KW-0539">Nucleus</keyword>
<keyword evidence="4 6" id="KW-0698">rRNA processing</keyword>
<gene>
    <name evidence="8" type="ORF">UCRPC4_g04631</name>
</gene>
<organism evidence="8 9">
    <name type="scientific">Phaeomoniella chlamydospora</name>
    <name type="common">Phaeoacremonium chlamydosporum</name>
    <dbReference type="NCBI Taxonomy" id="158046"/>
    <lineage>
        <taxon>Eukaryota</taxon>
        <taxon>Fungi</taxon>
        <taxon>Dikarya</taxon>
        <taxon>Ascomycota</taxon>
        <taxon>Pezizomycotina</taxon>
        <taxon>Eurotiomycetes</taxon>
        <taxon>Chaetothyriomycetidae</taxon>
        <taxon>Phaeomoniellales</taxon>
        <taxon>Phaeomoniellaceae</taxon>
        <taxon>Phaeomoniella</taxon>
    </lineage>
</organism>
<feature type="region of interest" description="Disordered" evidence="7">
    <location>
        <begin position="1"/>
        <end position="193"/>
    </location>
</feature>
<evidence type="ECO:0000256" key="7">
    <source>
        <dbReference type="SAM" id="MobiDB-lite"/>
    </source>
</evidence>
<sequence>MSSMRNAVQRRNHKERSQVSGHYNLKKKKLSILSQKASERNPDEFAFGMLSAEKSKQGKHGQNSLENRLSHDTVKLLKTQDQGYLRTVGQKSRRELEELEREINVAEAMERIGDERANGDDPGTKDSGERTKISSPPPNKKTIFLDPSSPPIKSIPNPSTTSPPSRSASSTPPPPQSTSKTSKNLANQRRTRKLRARLREVRASKLQALKQRQKEILKAAEELELQRARMSGAIGGVNKDGVKFRRRERKR</sequence>
<dbReference type="OrthoDB" id="29058at2759"/>
<name>A0A0G2G5S3_PHACM</name>
<evidence type="ECO:0000256" key="2">
    <source>
        <dbReference type="ARBA" id="ARBA00004604"/>
    </source>
</evidence>
<dbReference type="PANTHER" id="PTHR12838">
    <property type="entry name" value="U3 SMALL NUCLEOLAR RNA-ASSOCIATED PROTEIN 11"/>
    <property type="match status" value="1"/>
</dbReference>
<comment type="subcellular location">
    <subcellularLocation>
        <location evidence="2 6">Nucleus</location>
        <location evidence="2 6">Nucleolus</location>
    </subcellularLocation>
</comment>
<evidence type="ECO:0000256" key="5">
    <source>
        <dbReference type="ARBA" id="ARBA00023242"/>
    </source>
</evidence>
<evidence type="ECO:0000313" key="8">
    <source>
        <dbReference type="EMBL" id="KKY19123.1"/>
    </source>
</evidence>
<dbReference type="GO" id="GO:0006364">
    <property type="term" value="P:rRNA processing"/>
    <property type="evidence" value="ECO:0007669"/>
    <property type="project" value="UniProtKB-UniRule"/>
</dbReference>
<evidence type="ECO:0000313" key="9">
    <source>
        <dbReference type="Proteomes" id="UP000053317"/>
    </source>
</evidence>
<evidence type="ECO:0000256" key="1">
    <source>
        <dbReference type="ARBA" id="ARBA00004099"/>
    </source>
</evidence>
<dbReference type="InterPro" id="IPR007144">
    <property type="entry name" value="SSU_processome_Utp11"/>
</dbReference>
<dbReference type="PIRSF" id="PIRSF015952">
    <property type="entry name" value="U3snoRNP11"/>
    <property type="match status" value="1"/>
</dbReference>
<reference evidence="8 9" key="1">
    <citation type="submission" date="2015-05" db="EMBL/GenBank/DDBJ databases">
        <title>Distinctive expansion of gene families associated with plant cell wall degradation and secondary metabolism in the genomes of grapevine trunk pathogens.</title>
        <authorList>
            <person name="Lawrence D.P."/>
            <person name="Travadon R."/>
            <person name="Rolshausen P.E."/>
            <person name="Baumgartner K."/>
        </authorList>
    </citation>
    <scope>NUCLEOTIDE SEQUENCE [LARGE SCALE GENOMIC DNA]</scope>
    <source>
        <strain evidence="8">UCRPC4</strain>
    </source>
</reference>
<evidence type="ECO:0000256" key="3">
    <source>
        <dbReference type="ARBA" id="ARBA00008105"/>
    </source>
</evidence>
<evidence type="ECO:0000256" key="4">
    <source>
        <dbReference type="ARBA" id="ARBA00022552"/>
    </source>
</evidence>
<reference evidence="8 9" key="2">
    <citation type="submission" date="2015-05" db="EMBL/GenBank/DDBJ databases">
        <authorList>
            <person name="Morales-Cruz A."/>
            <person name="Amrine K.C."/>
            <person name="Cantu D."/>
        </authorList>
    </citation>
    <scope>NUCLEOTIDE SEQUENCE [LARGE SCALE GENOMIC DNA]</scope>
    <source>
        <strain evidence="8">UCRPC4</strain>
    </source>
</reference>
<dbReference type="Proteomes" id="UP000053317">
    <property type="component" value="Unassembled WGS sequence"/>
</dbReference>
<accession>A0A0G2G5S3</accession>
<proteinExistence type="inferred from homology"/>
<comment type="subunit">
    <text evidence="6">Component of the ribosomal small subunit (SSU) processome.</text>
</comment>
<keyword evidence="9" id="KW-1185">Reference proteome</keyword>
<comment type="similarity">
    <text evidence="3 6">Belongs to the UTP11 family.</text>
</comment>
<dbReference type="Pfam" id="PF03998">
    <property type="entry name" value="Utp11"/>
    <property type="match status" value="1"/>
</dbReference>
<protein>
    <recommendedName>
        <fullName evidence="6">U3 small nucleolar RNA-associated protein 11</fullName>
        <shortName evidence="6">U3 snoRNA-associated protein 11</shortName>
    </recommendedName>
</protein>
<evidence type="ECO:0000256" key="6">
    <source>
        <dbReference type="PIRNR" id="PIRNR015952"/>
    </source>
</evidence>
<dbReference type="AlphaFoldDB" id="A0A0G2G5S3"/>